<sequence>MTPIDRSRLERLTAAETERYVSARPKARALFERAQNSLVGGVPMQWMSEWPGGFPPVMTEAQGARLTDIDGHRYIDFCLGDTGAMFGHSPPAVAAVVARQAAKGLTAMLPSENAVIVAELLAERFGLPFWQMALSATDANRFVLRLAREITGRPKILVFNGCYHGTVDETIVSLEDGIPRSRRGNVGPAFDPTADSRVVEFNDLAALEAALKDRQVACVLTEPALTNLTGVVLPDPGYHPALRDLTRKAGTLLVIDETHTISTGPGGYTRAFGLEPDIFVLGKPIAGGIPAAAFGMTREVGAKVRDRLYGPGTSVAGIGGTLTANALALAAMRATLTEVATDSAYAHMTKLGERLAAGIRAVISRHDLPWYVTQLGARVEYRFQPTPPRTGTEARAGADGAVDRFFHLWCLNRGVMVTPMHNMLLACPATSEADVIRHDEVFGEAVAALLGS</sequence>
<dbReference type="InterPro" id="IPR005814">
    <property type="entry name" value="Aminotrans_3"/>
</dbReference>
<dbReference type="Gene3D" id="3.90.1150.10">
    <property type="entry name" value="Aspartate Aminotransferase, domain 1"/>
    <property type="match status" value="1"/>
</dbReference>
<evidence type="ECO:0000256" key="3">
    <source>
        <dbReference type="RuleBase" id="RU003560"/>
    </source>
</evidence>
<comment type="cofactor">
    <cofactor evidence="1">
        <name>pyridoxal 5'-phosphate</name>
        <dbReference type="ChEBI" id="CHEBI:597326"/>
    </cofactor>
</comment>
<gene>
    <name evidence="4" type="ORF">FRZ44_22310</name>
</gene>
<dbReference type="InterPro" id="IPR015424">
    <property type="entry name" value="PyrdxlP-dep_Trfase"/>
</dbReference>
<evidence type="ECO:0000313" key="5">
    <source>
        <dbReference type="Proteomes" id="UP000326202"/>
    </source>
</evidence>
<dbReference type="Gene3D" id="3.40.640.10">
    <property type="entry name" value="Type I PLP-dependent aspartate aminotransferase-like (Major domain)"/>
    <property type="match status" value="1"/>
</dbReference>
<keyword evidence="4" id="KW-0032">Aminotransferase</keyword>
<keyword evidence="2 3" id="KW-0663">Pyridoxal phosphate</keyword>
<dbReference type="Pfam" id="PF00202">
    <property type="entry name" value="Aminotran_3"/>
    <property type="match status" value="1"/>
</dbReference>
<dbReference type="GO" id="GO:0008483">
    <property type="term" value="F:transaminase activity"/>
    <property type="evidence" value="ECO:0007669"/>
    <property type="project" value="UniProtKB-KW"/>
</dbReference>
<dbReference type="EMBL" id="CP042906">
    <property type="protein sequence ID" value="QEX16936.1"/>
    <property type="molecule type" value="Genomic_DNA"/>
</dbReference>
<dbReference type="PANTHER" id="PTHR43713">
    <property type="entry name" value="GLUTAMATE-1-SEMIALDEHYDE 2,1-AMINOMUTASE"/>
    <property type="match status" value="1"/>
</dbReference>
<dbReference type="SUPFAM" id="SSF53383">
    <property type="entry name" value="PLP-dependent transferases"/>
    <property type="match status" value="1"/>
</dbReference>
<comment type="similarity">
    <text evidence="3">Belongs to the class-III pyridoxal-phosphate-dependent aminotransferase family.</text>
</comment>
<accession>A0A5J6MQ30</accession>
<dbReference type="Proteomes" id="UP000326202">
    <property type="component" value="Chromosome"/>
</dbReference>
<dbReference type="KEGG" id="htq:FRZ44_22310"/>
<reference evidence="4 5" key="1">
    <citation type="submission" date="2019-08" db="EMBL/GenBank/DDBJ databases">
        <title>Hyperibacter terrae gen. nov., sp. nov. and Hyperibacter viscosus sp. nov., two new members in the family Rhodospirillaceae isolated from the rhizosphere of Hypericum perforatum.</title>
        <authorList>
            <person name="Noviana Z."/>
        </authorList>
    </citation>
    <scope>NUCLEOTIDE SEQUENCE [LARGE SCALE GENOMIC DNA]</scope>
    <source>
        <strain evidence="4 5">R5913</strain>
    </source>
</reference>
<organism evidence="4 5">
    <name type="scientific">Hypericibacter terrae</name>
    <dbReference type="NCBI Taxonomy" id="2602015"/>
    <lineage>
        <taxon>Bacteria</taxon>
        <taxon>Pseudomonadati</taxon>
        <taxon>Pseudomonadota</taxon>
        <taxon>Alphaproteobacteria</taxon>
        <taxon>Rhodospirillales</taxon>
        <taxon>Dongiaceae</taxon>
        <taxon>Hypericibacter</taxon>
    </lineage>
</organism>
<dbReference type="GO" id="GO:0030170">
    <property type="term" value="F:pyridoxal phosphate binding"/>
    <property type="evidence" value="ECO:0007669"/>
    <property type="project" value="InterPro"/>
</dbReference>
<dbReference type="RefSeq" id="WP_151177232.1">
    <property type="nucleotide sequence ID" value="NZ_CP042906.1"/>
</dbReference>
<evidence type="ECO:0000256" key="1">
    <source>
        <dbReference type="ARBA" id="ARBA00001933"/>
    </source>
</evidence>
<protein>
    <submittedName>
        <fullName evidence="4">Aminotransferase</fullName>
    </submittedName>
</protein>
<dbReference type="OrthoDB" id="9801052at2"/>
<dbReference type="PANTHER" id="PTHR43713:SF3">
    <property type="entry name" value="GLUTAMATE-1-SEMIALDEHYDE 2,1-AMINOMUTASE 1, CHLOROPLASTIC-RELATED"/>
    <property type="match status" value="1"/>
</dbReference>
<proteinExistence type="inferred from homology"/>
<dbReference type="InterPro" id="IPR015422">
    <property type="entry name" value="PyrdxlP-dep_Trfase_small"/>
</dbReference>
<dbReference type="AlphaFoldDB" id="A0A5J6MQ30"/>
<keyword evidence="4" id="KW-0808">Transferase</keyword>
<name>A0A5J6MQ30_9PROT</name>
<evidence type="ECO:0000313" key="4">
    <source>
        <dbReference type="EMBL" id="QEX16936.1"/>
    </source>
</evidence>
<dbReference type="InterPro" id="IPR015421">
    <property type="entry name" value="PyrdxlP-dep_Trfase_major"/>
</dbReference>
<dbReference type="NCBIfam" id="NF005453">
    <property type="entry name" value="PRK07046.1"/>
    <property type="match status" value="1"/>
</dbReference>
<evidence type="ECO:0000256" key="2">
    <source>
        <dbReference type="ARBA" id="ARBA00022898"/>
    </source>
</evidence>
<keyword evidence="5" id="KW-1185">Reference proteome</keyword>